<comment type="similarity">
    <text evidence="1">Belongs to the SIP oxidoreductase family.</text>
</comment>
<dbReference type="GO" id="GO:0016491">
    <property type="term" value="F:oxidoreductase activity"/>
    <property type="evidence" value="ECO:0007669"/>
    <property type="project" value="InterPro"/>
</dbReference>
<dbReference type="CDD" id="cd06193">
    <property type="entry name" value="siderophore_interacting"/>
    <property type="match status" value="1"/>
</dbReference>
<sequence>MTDTFATCSGLAASTFAAPRFEKIALQLSEHGYEVKRNEAWMSGATDRGQFEIAGEEGAIRITLAAKDAKTLFMLRDQILHIVDHADPELLTQFEWSGILPDQGPPANFRLAEVVEVTQPFPHFYRVTLKADNMAHFSDGAMHFRLLLPPQGRTPVWPALDATGRTRFPTGEDQLHNPVYTFVSIDVETGLFAFDVFIHDGGRITEWARGAQVGDTIGMTGPGGGQMPTAQSLTLVGDETALPAIRRILALAAPEVIGHAYIEVGGAEDIQDLVKPKGITVTWLIRGADLGPVETLFALYGDAPMESMPFLWCGAEKSQVQRARKHFRDTIGIGPEQSYFSGYWRKEA</sequence>
<reference evidence="3 4" key="1">
    <citation type="submission" date="2018-03" db="EMBL/GenBank/DDBJ databases">
        <title>The Complete Genome of Celeribacter baekdonensis strain LH4, a Thiosulfate-Oxidizing Alphaproteobacterium Isolated from Gulf of Mexico Continental Slope Sediments.</title>
        <authorList>
            <person name="Flood B.E."/>
            <person name="Bailey J.V."/>
            <person name="Leprich D."/>
        </authorList>
    </citation>
    <scope>NUCLEOTIDE SEQUENCE [LARGE SCALE GENOMIC DNA]</scope>
    <source>
        <strain evidence="3 4">LH4</strain>
        <plasmid evidence="4">Plasmid pcblh4a</plasmid>
    </source>
</reference>
<evidence type="ECO:0000259" key="2">
    <source>
        <dbReference type="PROSITE" id="PS51384"/>
    </source>
</evidence>
<proteinExistence type="inferred from homology"/>
<dbReference type="InterPro" id="IPR017927">
    <property type="entry name" value="FAD-bd_FR_type"/>
</dbReference>
<dbReference type="KEGG" id="cbak:DA792_00305"/>
<geneLocation type="plasmid" evidence="4">
    <name>pcblh4a</name>
</geneLocation>
<dbReference type="InterPro" id="IPR039374">
    <property type="entry name" value="SIP_fam"/>
</dbReference>
<evidence type="ECO:0000256" key="1">
    <source>
        <dbReference type="ARBA" id="ARBA00035644"/>
    </source>
</evidence>
<dbReference type="Proteomes" id="UP000241447">
    <property type="component" value="Plasmid pCBLh4a"/>
</dbReference>
<dbReference type="InterPro" id="IPR013113">
    <property type="entry name" value="SIP_FAD-bd"/>
</dbReference>
<evidence type="ECO:0000313" key="4">
    <source>
        <dbReference type="Proteomes" id="UP000241447"/>
    </source>
</evidence>
<dbReference type="InterPro" id="IPR039261">
    <property type="entry name" value="FNR_nucleotide-bd"/>
</dbReference>
<dbReference type="Pfam" id="PF08021">
    <property type="entry name" value="FAD_binding_9"/>
    <property type="match status" value="1"/>
</dbReference>
<dbReference type="Gene3D" id="3.40.50.80">
    <property type="entry name" value="Nucleotide-binding domain of ferredoxin-NADP reductase (FNR) module"/>
    <property type="match status" value="1"/>
</dbReference>
<dbReference type="Gene3D" id="2.40.30.10">
    <property type="entry name" value="Translation factors"/>
    <property type="match status" value="1"/>
</dbReference>
<dbReference type="InterPro" id="IPR017938">
    <property type="entry name" value="Riboflavin_synthase-like_b-brl"/>
</dbReference>
<dbReference type="SUPFAM" id="SSF63380">
    <property type="entry name" value="Riboflavin synthase domain-like"/>
    <property type="match status" value="1"/>
</dbReference>
<name>A0A2R4LXV9_9RHOB</name>
<evidence type="ECO:0000313" key="3">
    <source>
        <dbReference type="EMBL" id="AVW89692.1"/>
    </source>
</evidence>
<feature type="domain" description="FAD-binding FR-type" evidence="2">
    <location>
        <begin position="104"/>
        <end position="229"/>
    </location>
</feature>
<dbReference type="Pfam" id="PF04954">
    <property type="entry name" value="SIP"/>
    <property type="match status" value="1"/>
</dbReference>
<dbReference type="InterPro" id="IPR007037">
    <property type="entry name" value="SIP_rossman_dom"/>
</dbReference>
<dbReference type="RefSeq" id="WP_107717379.1">
    <property type="nucleotide sequence ID" value="NZ_CP028472.1"/>
</dbReference>
<protein>
    <recommendedName>
        <fullName evidence="2">FAD-binding FR-type domain-containing protein</fullName>
    </recommendedName>
</protein>
<gene>
    <name evidence="3" type="ORF">DA792_00305</name>
</gene>
<dbReference type="PANTHER" id="PTHR30157">
    <property type="entry name" value="FERRIC REDUCTASE, NADPH-DEPENDENT"/>
    <property type="match status" value="1"/>
</dbReference>
<dbReference type="PROSITE" id="PS51384">
    <property type="entry name" value="FAD_FR"/>
    <property type="match status" value="1"/>
</dbReference>
<dbReference type="PANTHER" id="PTHR30157:SF0">
    <property type="entry name" value="NADPH-DEPENDENT FERRIC-CHELATE REDUCTASE"/>
    <property type="match status" value="1"/>
</dbReference>
<keyword evidence="3" id="KW-0614">Plasmid</keyword>
<dbReference type="EMBL" id="CP028472">
    <property type="protein sequence ID" value="AVW89692.1"/>
    <property type="molecule type" value="Genomic_DNA"/>
</dbReference>
<accession>A0A2R4LXV9</accession>
<organism evidence="3 4">
    <name type="scientific">Celeribacter baekdonensis</name>
    <dbReference type="NCBI Taxonomy" id="875171"/>
    <lineage>
        <taxon>Bacteria</taxon>
        <taxon>Pseudomonadati</taxon>
        <taxon>Pseudomonadota</taxon>
        <taxon>Alphaproteobacteria</taxon>
        <taxon>Rhodobacterales</taxon>
        <taxon>Roseobacteraceae</taxon>
        <taxon>Celeribacter</taxon>
    </lineage>
</organism>
<dbReference type="AlphaFoldDB" id="A0A2R4LXV9"/>
<dbReference type="OrthoDB" id="9814826at2"/>